<dbReference type="GO" id="GO:0005975">
    <property type="term" value="P:carbohydrate metabolic process"/>
    <property type="evidence" value="ECO:0007669"/>
    <property type="project" value="InterPro"/>
</dbReference>
<evidence type="ECO:0000313" key="3">
    <source>
        <dbReference type="EMBL" id="OAM87273.1"/>
    </source>
</evidence>
<dbReference type="STRING" id="1184151.AW736_23755"/>
<protein>
    <recommendedName>
        <fullName evidence="5">Alpha-galactosidase</fullName>
    </recommendedName>
</protein>
<keyword evidence="2" id="KW-0326">Glycosidase</keyword>
<organism evidence="3 4">
    <name type="scientific">Termitidicoccus mucosus</name>
    <dbReference type="NCBI Taxonomy" id="1184151"/>
    <lineage>
        <taxon>Bacteria</taxon>
        <taxon>Pseudomonadati</taxon>
        <taxon>Verrucomicrobiota</taxon>
        <taxon>Opitutia</taxon>
        <taxon>Opitutales</taxon>
        <taxon>Opitutaceae</taxon>
        <taxon>Termitidicoccus</taxon>
    </lineage>
</organism>
<dbReference type="Proteomes" id="UP000078486">
    <property type="component" value="Unassembled WGS sequence"/>
</dbReference>
<dbReference type="Gene3D" id="3.20.20.70">
    <property type="entry name" value="Aldolase class I"/>
    <property type="match status" value="1"/>
</dbReference>
<keyword evidence="1" id="KW-0378">Hydrolase</keyword>
<evidence type="ECO:0000256" key="1">
    <source>
        <dbReference type="ARBA" id="ARBA00022801"/>
    </source>
</evidence>
<dbReference type="InterPro" id="IPR000111">
    <property type="entry name" value="Glyco_hydro_27/36_CS"/>
</dbReference>
<dbReference type="GO" id="GO:0004553">
    <property type="term" value="F:hydrolase activity, hydrolyzing O-glycosyl compounds"/>
    <property type="evidence" value="ECO:0007669"/>
    <property type="project" value="InterPro"/>
</dbReference>
<gene>
    <name evidence="3" type="ORF">AW736_23755</name>
</gene>
<name>A0A178IB59_9BACT</name>
<keyword evidence="4" id="KW-1185">Reference proteome</keyword>
<dbReference type="InterPro" id="IPR017853">
    <property type="entry name" value="GH"/>
</dbReference>
<proteinExistence type="predicted"/>
<evidence type="ECO:0000313" key="4">
    <source>
        <dbReference type="Proteomes" id="UP000078486"/>
    </source>
</evidence>
<evidence type="ECO:0000256" key="2">
    <source>
        <dbReference type="ARBA" id="ARBA00023295"/>
    </source>
</evidence>
<dbReference type="PROSITE" id="PS00512">
    <property type="entry name" value="ALPHA_GALACTOSIDASE"/>
    <property type="match status" value="1"/>
</dbReference>
<evidence type="ECO:0008006" key="5">
    <source>
        <dbReference type="Google" id="ProtNLM"/>
    </source>
</evidence>
<dbReference type="AlphaFoldDB" id="A0A178IB59"/>
<accession>A0A178IB59</accession>
<comment type="caution">
    <text evidence="3">The sequence shown here is derived from an EMBL/GenBank/DDBJ whole genome shotgun (WGS) entry which is preliminary data.</text>
</comment>
<sequence>MNFRRHAMPVSPEIQPAAQWQNNELTLQNPLFREIWRLEPGGQLRLVSFRRAGGPEWISPRPPPAPGPDDAPICAPADSSTAGTRAWNATFSTRADGLILTAELRLDAPENAPATGNAVILPAGAAPRRPLHRLHTFKLHPLIAGAVHQLTGSETDATLRELEAATGTEKNIQLAGRIRVKPNGQTFITPPAIAHPFFGFYPRHLVVRDIQFVDQTDHHSNLVFEREYLMQSGERCLPLQTNLVCIEDTASREGDGFFWLLMAPLHRVRKRWSAVFDFLLAFQKGALTATACPAGYALARVAYTGGRAGATRALHAFQRAFYTVPPAPARSPETCNPLGYKPDAAGAVAENLAIRNPHGRHVTSSGTAFPPEHSALLLSNTWGDRCGAASLSEKFILDEIAAARALGVEVVQIDDGWQKGATVNTPVAGNQGVWNGFWAADPEFWTVNASRFPRGLAPLVEAADKAVVSLGLWYAPDSTGDLANWEKDAAQILKLWREHRITFFKLDAVKLHSRLAETRFHALCDRVLGESGGAIFFDFDATAEHRPTYWGRPGGGELFLENRFTEEGNYHPHQTLRALWSLAHYIRPKRIRLEFLNPARNEPDYVGDPLRPLAYPPEYLFAITMPGAPLAWFEISRVPAVVIERWRPLIVLWKQHREAFQNGSVFPVGRAPNGFSWTGFVSLAEPDADGPRSLYALLFRELTPDENAVIDLPVLLELPKPGRAQKLAGEGAVTIGEGKLIAYIPAAQHFLFARWEM</sequence>
<dbReference type="InterPro" id="IPR013785">
    <property type="entry name" value="Aldolase_TIM"/>
</dbReference>
<dbReference type="EMBL" id="LRRQ01000175">
    <property type="protein sequence ID" value="OAM87273.1"/>
    <property type="molecule type" value="Genomic_DNA"/>
</dbReference>
<dbReference type="SUPFAM" id="SSF51445">
    <property type="entry name" value="(Trans)glycosidases"/>
    <property type="match status" value="1"/>
</dbReference>
<reference evidence="3 4" key="1">
    <citation type="submission" date="2016-01" db="EMBL/GenBank/DDBJ databases">
        <title>High potential of lignocellulose degradation of a new Verrucomicrobia species.</title>
        <authorList>
            <person name="Wang Y."/>
            <person name="Shi Y."/>
            <person name="Qiu Z."/>
            <person name="Liu S."/>
            <person name="Yang H."/>
        </authorList>
    </citation>
    <scope>NUCLEOTIDE SEQUENCE [LARGE SCALE GENOMIC DNA]</scope>
    <source>
        <strain evidence="3 4">TSB47</strain>
    </source>
</reference>